<dbReference type="PANTHER" id="PTHR38567:SF1">
    <property type="entry name" value="DUF4291 DOMAIN-CONTAINING PROTEIN"/>
    <property type="match status" value="1"/>
</dbReference>
<reference evidence="2 3" key="1">
    <citation type="submission" date="2020-12" db="EMBL/GenBank/DDBJ databases">
        <title>FDA dAtabase for Regulatory Grade micrObial Sequences (FDA-ARGOS): Supporting development and validation of Infectious Disease Dx tests.</title>
        <authorList>
            <person name="Sproer C."/>
            <person name="Gronow S."/>
            <person name="Severitt S."/>
            <person name="Schroder I."/>
            <person name="Tallon L."/>
            <person name="Sadzewicz L."/>
            <person name="Zhao X."/>
            <person name="Boylan J."/>
            <person name="Ott S."/>
            <person name="Bowen H."/>
            <person name="Vavikolanu K."/>
            <person name="Mehta A."/>
            <person name="Aluvathingal J."/>
            <person name="Nadendla S."/>
            <person name="Lowell S."/>
            <person name="Myers T."/>
            <person name="Yan Y."/>
            <person name="Sichtig H."/>
        </authorList>
    </citation>
    <scope>NUCLEOTIDE SEQUENCE [LARGE SCALE GENOMIC DNA]</scope>
    <source>
        <strain evidence="2 3">FDAARGOS_890</strain>
    </source>
</reference>
<organism evidence="2 3">
    <name type="scientific">Delftia lacustris</name>
    <dbReference type="NCBI Taxonomy" id="558537"/>
    <lineage>
        <taxon>Bacteria</taxon>
        <taxon>Pseudomonadati</taxon>
        <taxon>Pseudomonadota</taxon>
        <taxon>Betaproteobacteria</taxon>
        <taxon>Burkholderiales</taxon>
        <taxon>Comamonadaceae</taxon>
        <taxon>Delftia</taxon>
    </lineage>
</organism>
<dbReference type="AlphaFoldDB" id="A0A7T2YRL6"/>
<evidence type="ECO:0000313" key="3">
    <source>
        <dbReference type="Proteomes" id="UP000595064"/>
    </source>
</evidence>
<gene>
    <name evidence="2" type="ORF">I6G47_26805</name>
</gene>
<accession>A0A7T2YRL6</accession>
<keyword evidence="3" id="KW-1185">Reference proteome</keyword>
<sequence>MKDRPCSVAQRPQNTYNNNNNNNDNDNNDNDSDNEQTMNLATAPYLQQSATWPSEGEHILAHYDDSTVVVYQAYRPAIGLHALEHGRFGGPDFSFTRMSWIKPNFLWMMYRCGWATKAGQEVILGLRIRRTFFESLLDAAVPSTFNPRLYAGLPEWQQAVATSEVRQQWDPDHAPSGAKLPLRAIQLGLRGKLLRRFATEELLEVIDMTSFVIEQRAHAQDGNPMLMTPVERVYVRLDRKNCAPENSV</sequence>
<dbReference type="Proteomes" id="UP000595064">
    <property type="component" value="Chromosome"/>
</dbReference>
<dbReference type="EMBL" id="CP065748">
    <property type="protein sequence ID" value="QPS80549.1"/>
    <property type="molecule type" value="Genomic_DNA"/>
</dbReference>
<evidence type="ECO:0000313" key="2">
    <source>
        <dbReference type="EMBL" id="QPS80549.1"/>
    </source>
</evidence>
<dbReference type="InterPro" id="IPR025633">
    <property type="entry name" value="DUF4291"/>
</dbReference>
<protein>
    <submittedName>
        <fullName evidence="2">DUF4291 domain-containing protein</fullName>
    </submittedName>
</protein>
<name>A0A7T2YRL6_9BURK</name>
<dbReference type="PANTHER" id="PTHR38567">
    <property type="entry name" value="DUF4291 DOMAIN-CONTAINING PROTEIN"/>
    <property type="match status" value="1"/>
</dbReference>
<feature type="region of interest" description="Disordered" evidence="1">
    <location>
        <begin position="1"/>
        <end position="36"/>
    </location>
</feature>
<proteinExistence type="predicted"/>
<evidence type="ECO:0000256" key="1">
    <source>
        <dbReference type="SAM" id="MobiDB-lite"/>
    </source>
</evidence>
<dbReference type="KEGG" id="dla:I6G47_26805"/>
<dbReference type="Pfam" id="PF14124">
    <property type="entry name" value="DUF4291"/>
    <property type="match status" value="1"/>
</dbReference>